<evidence type="ECO:0000256" key="2">
    <source>
        <dbReference type="ARBA" id="ARBA00022741"/>
    </source>
</evidence>
<dbReference type="GO" id="GO:0015188">
    <property type="term" value="F:L-isoleucine transmembrane transporter activity"/>
    <property type="evidence" value="ECO:0007669"/>
    <property type="project" value="TreeGrafter"/>
</dbReference>
<sequence length="259" mass="26886">MSERGEPILVGSGLGKRYGGVVAVDDVSFSVGAGEILGLVGPNGAGKTTLVDLITGAQSSDTGQLRLDDRPVSGSAARRARLGLARTFQHPLLAPEVTVLEALVCGLVAGRMRNPWQQLVELARGAVGSVRADYPRAAELAAELGVGDLDRHCGELSLGEQRLVEVVRALAQDPVVMLLDEPFAGADHAGVAGTVEAIRTVQSRGHAVVLVDHNVDLIAGLADRLLLLDRGRVVFDGDPEACLASEEMRAVYFGGGAGG</sequence>
<dbReference type="InterPro" id="IPR051120">
    <property type="entry name" value="ABC_AA/LPS_Transport"/>
</dbReference>
<evidence type="ECO:0000259" key="4">
    <source>
        <dbReference type="PROSITE" id="PS50893"/>
    </source>
</evidence>
<dbReference type="Pfam" id="PF00005">
    <property type="entry name" value="ABC_tran"/>
    <property type="match status" value="1"/>
</dbReference>
<dbReference type="GO" id="GO:1903806">
    <property type="term" value="P:L-isoleucine import across plasma membrane"/>
    <property type="evidence" value="ECO:0007669"/>
    <property type="project" value="TreeGrafter"/>
</dbReference>
<dbReference type="PROSITE" id="PS50893">
    <property type="entry name" value="ABC_TRANSPORTER_2"/>
    <property type="match status" value="1"/>
</dbReference>
<dbReference type="GO" id="GO:0042941">
    <property type="term" value="P:D-alanine transmembrane transport"/>
    <property type="evidence" value="ECO:0007669"/>
    <property type="project" value="TreeGrafter"/>
</dbReference>
<dbReference type="Proteomes" id="UP000502996">
    <property type="component" value="Chromosome"/>
</dbReference>
<dbReference type="GO" id="GO:0005304">
    <property type="term" value="F:L-valine transmembrane transporter activity"/>
    <property type="evidence" value="ECO:0007669"/>
    <property type="project" value="TreeGrafter"/>
</dbReference>
<dbReference type="KEGG" id="nano:G5V58_22045"/>
<dbReference type="Gene3D" id="3.40.50.300">
    <property type="entry name" value="P-loop containing nucleotide triphosphate hydrolases"/>
    <property type="match status" value="1"/>
</dbReference>
<evidence type="ECO:0000313" key="5">
    <source>
        <dbReference type="EMBL" id="QIG45087.1"/>
    </source>
</evidence>
<keyword evidence="2" id="KW-0547">Nucleotide-binding</keyword>
<dbReference type="SUPFAM" id="SSF52540">
    <property type="entry name" value="P-loop containing nucleoside triphosphate hydrolases"/>
    <property type="match status" value="1"/>
</dbReference>
<feature type="domain" description="ABC transporter" evidence="4">
    <location>
        <begin position="9"/>
        <end position="255"/>
    </location>
</feature>
<evidence type="ECO:0000313" key="6">
    <source>
        <dbReference type="Proteomes" id="UP000502996"/>
    </source>
</evidence>
<dbReference type="InterPro" id="IPR017871">
    <property type="entry name" value="ABC_transporter-like_CS"/>
</dbReference>
<dbReference type="AlphaFoldDB" id="A0A6G6WIV4"/>
<dbReference type="GO" id="GO:0015808">
    <property type="term" value="P:L-alanine transport"/>
    <property type="evidence" value="ECO:0007669"/>
    <property type="project" value="TreeGrafter"/>
</dbReference>
<evidence type="ECO:0000256" key="3">
    <source>
        <dbReference type="ARBA" id="ARBA00022840"/>
    </source>
</evidence>
<dbReference type="GO" id="GO:0005524">
    <property type="term" value="F:ATP binding"/>
    <property type="evidence" value="ECO:0007669"/>
    <property type="project" value="UniProtKB-KW"/>
</dbReference>
<dbReference type="GO" id="GO:1903805">
    <property type="term" value="P:L-valine import across plasma membrane"/>
    <property type="evidence" value="ECO:0007669"/>
    <property type="project" value="TreeGrafter"/>
</dbReference>
<dbReference type="InterPro" id="IPR027417">
    <property type="entry name" value="P-loop_NTPase"/>
</dbReference>
<gene>
    <name evidence="5" type="ORF">G5V58_22045</name>
</gene>
<keyword evidence="6" id="KW-1185">Reference proteome</keyword>
<dbReference type="PANTHER" id="PTHR45772:SF7">
    <property type="entry name" value="AMINO ACID ABC TRANSPORTER ATP-BINDING PROTEIN"/>
    <property type="match status" value="1"/>
</dbReference>
<dbReference type="RefSeq" id="WP_165237298.1">
    <property type="nucleotide sequence ID" value="NZ_CP049257.1"/>
</dbReference>
<reference evidence="5 6" key="1">
    <citation type="submission" date="2020-02" db="EMBL/GenBank/DDBJ databases">
        <title>Full genome sequence of Nocardioides sp. R-3366.</title>
        <authorList>
            <person name="Im W.-T."/>
        </authorList>
    </citation>
    <scope>NUCLEOTIDE SEQUENCE [LARGE SCALE GENOMIC DNA]</scope>
    <source>
        <strain evidence="5 6">R-3366</strain>
    </source>
</reference>
<dbReference type="GO" id="GO:0015192">
    <property type="term" value="F:L-phenylalanine transmembrane transporter activity"/>
    <property type="evidence" value="ECO:0007669"/>
    <property type="project" value="TreeGrafter"/>
</dbReference>
<dbReference type="PANTHER" id="PTHR45772">
    <property type="entry name" value="CONSERVED COMPONENT OF ABC TRANSPORTER FOR NATURAL AMINO ACIDS-RELATED"/>
    <property type="match status" value="1"/>
</dbReference>
<keyword evidence="1" id="KW-0813">Transport</keyword>
<dbReference type="GO" id="GO:0016887">
    <property type="term" value="F:ATP hydrolysis activity"/>
    <property type="evidence" value="ECO:0007669"/>
    <property type="project" value="InterPro"/>
</dbReference>
<dbReference type="SMART" id="SM00382">
    <property type="entry name" value="AAA"/>
    <property type="match status" value="1"/>
</dbReference>
<dbReference type="EMBL" id="CP049257">
    <property type="protein sequence ID" value="QIG45087.1"/>
    <property type="molecule type" value="Genomic_DNA"/>
</dbReference>
<proteinExistence type="predicted"/>
<dbReference type="InterPro" id="IPR003593">
    <property type="entry name" value="AAA+_ATPase"/>
</dbReference>
<dbReference type="InterPro" id="IPR003439">
    <property type="entry name" value="ABC_transporter-like_ATP-bd"/>
</dbReference>
<dbReference type="GO" id="GO:0005886">
    <property type="term" value="C:plasma membrane"/>
    <property type="evidence" value="ECO:0007669"/>
    <property type="project" value="TreeGrafter"/>
</dbReference>
<accession>A0A6G6WIV4</accession>
<protein>
    <submittedName>
        <fullName evidence="5">ATP-binding cassette domain-containing protein</fullName>
    </submittedName>
</protein>
<name>A0A6G6WIV4_9ACTN</name>
<organism evidence="5 6">
    <name type="scientific">Nocardioides anomalus</name>
    <dbReference type="NCBI Taxonomy" id="2712223"/>
    <lineage>
        <taxon>Bacteria</taxon>
        <taxon>Bacillati</taxon>
        <taxon>Actinomycetota</taxon>
        <taxon>Actinomycetes</taxon>
        <taxon>Propionibacteriales</taxon>
        <taxon>Nocardioidaceae</taxon>
        <taxon>Nocardioides</taxon>
    </lineage>
</organism>
<dbReference type="PROSITE" id="PS00211">
    <property type="entry name" value="ABC_TRANSPORTER_1"/>
    <property type="match status" value="1"/>
</dbReference>
<evidence type="ECO:0000256" key="1">
    <source>
        <dbReference type="ARBA" id="ARBA00022448"/>
    </source>
</evidence>
<keyword evidence="3 5" id="KW-0067">ATP-binding</keyword>